<feature type="region of interest" description="Disordered" evidence="1">
    <location>
        <begin position="967"/>
        <end position="1285"/>
    </location>
</feature>
<feature type="region of interest" description="Disordered" evidence="1">
    <location>
        <begin position="154"/>
        <end position="427"/>
    </location>
</feature>
<evidence type="ECO:0000256" key="1">
    <source>
        <dbReference type="SAM" id="MobiDB-lite"/>
    </source>
</evidence>
<dbReference type="EMBL" id="OOIP01000017">
    <property type="protein sequence ID" value="SPO40041.1"/>
    <property type="molecule type" value="Genomic_DNA"/>
</dbReference>
<sequence length="1285" mass="134669">MTAREWAKRAQEDFEKRRAVAAAEADIVPPAADSAAPVETGQGTPAEAARAEAVSQHVHMTADSIKELFSAGGLEAGDGEKIDFSDFFDKAEPLQDEAPAGPSALFEGHRSTDGTFDLQGILEHRARLAQQQTEGAGGGSPSVLMGTLVGQTDCRERGADSDGLTSTPLIQELRPGSASGSLDSGNGDALQTEEWSNATEADNATLPGKRQDFADDEKHDIERQIHDDDERGIEDDEGSQRMAVDSGDDIDANGDDYEDFDVLGDSDGVGDIDDDDVDNAGVDGDGDLDSAGESGEDVDGAAAAHADVRHLAQPGQGADVDRAIVVLDSDDDESDAAMDDEDQTSASTSRETSIERGDNDASHAMGLTTPSHHYDSDEDLMAEDVDDDGMGYSQGYHDDDGMGCDSDDESAIDEDEMQSARANSPDHLQRHNIAGDIAPVVGGAPSLNSSRYSGFVSASTLLHSSTTDSEAVGAPDELRHHTEPNSTLGPVASPPPTDFDRIDPQLLDGADHVDNAEPAIQPPGSATATPDGVSEGITTPPLPVEAEPGAATQARPEVDAVPSATAQPTAEIAAPLKHDAAVPGTDGEGAPVDDAGVVDEEALLAPPSSNAGVDPIDVPSAGLNAGFPLSPARDMADEAPLPTSPLEGGTLIEAGGNLTPALRAAEGISGVISEALTAADHPLPRMPAEGGDIMKTSEIEANPEEPPVRNPDVEASASEEIRTAPIAHDELSSPRHAHVEVIREEAIQDDKANFAPASTAVMAEQPASLQGKASSRTEQRLLLRSTDGSTPASSPLSSAATLPPVNPIQSAGERMLFSALPPSSIASASEQTSDAAAVEAEQRPQADDQKAKGQPSEHSSEGLAMRQIRQDEDEDEEEESHGPSTRSHLPGQPTFIVPQCSILHDVAKNEGARDVGQATNRQNELKVEFNPDELPLEVRHSLSRIIGVQMLADAAVVPGSSAEALLRRPGLTSSSGADSDPSSSNGQRSPKLTDRKSGREQAAEDVDVQGLEADSSGYRDESAPRAIENAKLVTQSTTDGAHFVEPGLTPGSAGKKRVRGRRRKHATDATFQPAKADQDGNSDDDAGSDSEGDQDGTKPRSRKKRAVSSARTDGPDAGTGSGQSRRESPRSKNLRRSRAVDGKFKPASRGGEGIDKSDPEEQGSLVSGVQTRKQQQDETEVLDQVVGSEGVGEMEGVVEGERLREEEREAEEMDVDEDQDGAEGDDGGVEEAPKRARRPSRPRNSTGDTKAGPLATPRTSVPAAKEQKKRPSPSPPSRRRTGVRR</sequence>
<dbReference type="OrthoDB" id="2555984at2759"/>
<dbReference type="Proteomes" id="UP000323386">
    <property type="component" value="Unassembled WGS sequence"/>
</dbReference>
<accession>A0A5C3F9I0</accession>
<feature type="compositionally biased region" description="Basic residues" evidence="1">
    <location>
        <begin position="1267"/>
        <end position="1285"/>
    </location>
</feature>
<feature type="compositionally biased region" description="Basic and acidic residues" evidence="1">
    <location>
        <begin position="991"/>
        <end position="1002"/>
    </location>
</feature>
<feature type="compositionally biased region" description="Acidic residues" evidence="1">
    <location>
        <begin position="401"/>
        <end position="417"/>
    </location>
</feature>
<feature type="region of interest" description="Disordered" evidence="1">
    <location>
        <begin position="822"/>
        <end position="932"/>
    </location>
</feature>
<protein>
    <submittedName>
        <fullName evidence="2">Uncharacterized protein</fullName>
    </submittedName>
</protein>
<feature type="compositionally biased region" description="Acidic residues" evidence="1">
    <location>
        <begin position="328"/>
        <end position="343"/>
    </location>
</feature>
<feature type="compositionally biased region" description="Basic residues" evidence="1">
    <location>
        <begin position="1054"/>
        <end position="1065"/>
    </location>
</feature>
<name>A0A5C3F9I0_9BASI</name>
<feature type="region of interest" description="Disordered" evidence="1">
    <location>
        <begin position="465"/>
        <end position="593"/>
    </location>
</feature>
<feature type="compositionally biased region" description="Acidic residues" evidence="1">
    <location>
        <begin position="1080"/>
        <end position="1094"/>
    </location>
</feature>
<feature type="compositionally biased region" description="Basic and acidic residues" evidence="1">
    <location>
        <begin position="498"/>
        <end position="515"/>
    </location>
</feature>
<feature type="region of interest" description="Disordered" evidence="1">
    <location>
        <begin position="699"/>
        <end position="807"/>
    </location>
</feature>
<keyword evidence="3" id="KW-1185">Reference proteome</keyword>
<organism evidence="2 3">
    <name type="scientific">Pseudozyma flocculosa</name>
    <dbReference type="NCBI Taxonomy" id="84751"/>
    <lineage>
        <taxon>Eukaryota</taxon>
        <taxon>Fungi</taxon>
        <taxon>Dikarya</taxon>
        <taxon>Basidiomycota</taxon>
        <taxon>Ustilaginomycotina</taxon>
        <taxon>Ustilaginomycetes</taxon>
        <taxon>Ustilaginales</taxon>
        <taxon>Ustilaginaceae</taxon>
        <taxon>Pseudozyma</taxon>
    </lineage>
</organism>
<feature type="compositionally biased region" description="Polar residues" evidence="1">
    <location>
        <begin position="193"/>
        <end position="202"/>
    </location>
</feature>
<feature type="compositionally biased region" description="Basic and acidic residues" evidence="1">
    <location>
        <begin position="840"/>
        <end position="851"/>
    </location>
</feature>
<feature type="compositionally biased region" description="Basic and acidic residues" evidence="1">
    <location>
        <begin position="719"/>
        <end position="752"/>
    </location>
</feature>
<feature type="compositionally biased region" description="Acidic residues" evidence="1">
    <location>
        <begin position="376"/>
        <end position="389"/>
    </location>
</feature>
<feature type="compositionally biased region" description="Basic and acidic residues" evidence="1">
    <location>
        <begin position="352"/>
        <end position="361"/>
    </location>
</feature>
<evidence type="ECO:0000313" key="2">
    <source>
        <dbReference type="EMBL" id="SPO40041.1"/>
    </source>
</evidence>
<evidence type="ECO:0000313" key="3">
    <source>
        <dbReference type="Proteomes" id="UP000323386"/>
    </source>
</evidence>
<feature type="compositionally biased region" description="Polar residues" evidence="1">
    <location>
        <begin position="1164"/>
        <end position="1173"/>
    </location>
</feature>
<feature type="compositionally biased region" description="Low complexity" evidence="1">
    <location>
        <begin position="789"/>
        <end position="803"/>
    </location>
</feature>
<proteinExistence type="predicted"/>
<feature type="region of interest" description="Disordered" evidence="1">
    <location>
        <begin position="25"/>
        <end position="55"/>
    </location>
</feature>
<feature type="compositionally biased region" description="Basic and acidic residues" evidence="1">
    <location>
        <begin position="209"/>
        <end position="229"/>
    </location>
</feature>
<gene>
    <name evidence="2" type="ORF">PSFLO_05523</name>
</gene>
<feature type="compositionally biased region" description="Acidic residues" evidence="1">
    <location>
        <begin position="246"/>
        <end position="299"/>
    </location>
</feature>
<feature type="compositionally biased region" description="Low complexity" evidence="1">
    <location>
        <begin position="973"/>
        <end position="984"/>
    </location>
</feature>
<reference evidence="2 3" key="1">
    <citation type="submission" date="2018-03" db="EMBL/GenBank/DDBJ databases">
        <authorList>
            <person name="Guldener U."/>
        </authorList>
    </citation>
    <scope>NUCLEOTIDE SEQUENCE [LARGE SCALE GENOMIC DNA]</scope>
    <source>
        <strain evidence="2 3">DAOM196992</strain>
    </source>
</reference>
<feature type="compositionally biased region" description="Acidic residues" evidence="1">
    <location>
        <begin position="1208"/>
        <end position="1229"/>
    </location>
</feature>